<reference evidence="4" key="1">
    <citation type="submission" date="2022-12" db="EMBL/GenBank/DDBJ databases">
        <authorList>
            <person name="Krivoruchko A.V."/>
            <person name="Elkin A."/>
        </authorList>
    </citation>
    <scope>NUCLEOTIDE SEQUENCE</scope>
    <source>
        <strain evidence="4">IEGM 1388</strain>
    </source>
</reference>
<evidence type="ECO:0000256" key="2">
    <source>
        <dbReference type="ARBA" id="ARBA00023002"/>
    </source>
</evidence>
<comment type="caution">
    <text evidence="4">The sequence shown here is derived from an EMBL/GenBank/DDBJ whole genome shotgun (WGS) entry which is preliminary data.</text>
</comment>
<evidence type="ECO:0000313" key="5">
    <source>
        <dbReference type="Proteomes" id="UP001067235"/>
    </source>
</evidence>
<dbReference type="SUPFAM" id="SSF50475">
    <property type="entry name" value="FMN-binding split barrel"/>
    <property type="match status" value="1"/>
</dbReference>
<feature type="domain" description="Flavin reductase like" evidence="3">
    <location>
        <begin position="23"/>
        <end position="167"/>
    </location>
</feature>
<proteinExistence type="inferred from homology"/>
<name>A0ABT4MNP9_GORRU</name>
<organism evidence="4 5">
    <name type="scientific">Gordonia rubripertincta</name>
    <name type="common">Rhodococcus corallinus</name>
    <dbReference type="NCBI Taxonomy" id="36822"/>
    <lineage>
        <taxon>Bacteria</taxon>
        <taxon>Bacillati</taxon>
        <taxon>Actinomycetota</taxon>
        <taxon>Actinomycetes</taxon>
        <taxon>Mycobacteriales</taxon>
        <taxon>Gordoniaceae</taxon>
        <taxon>Gordonia</taxon>
    </lineage>
</organism>
<dbReference type="SMART" id="SM00903">
    <property type="entry name" value="Flavin_Reduct"/>
    <property type="match status" value="1"/>
</dbReference>
<evidence type="ECO:0000256" key="1">
    <source>
        <dbReference type="ARBA" id="ARBA00008898"/>
    </source>
</evidence>
<dbReference type="RefSeq" id="WP_301569120.1">
    <property type="nucleotide sequence ID" value="NZ_JAPWIE010000001.1"/>
</dbReference>
<dbReference type="PANTHER" id="PTHR30466:SF11">
    <property type="entry name" value="FLAVIN-DEPENDENT MONOOXYGENASE, REDUCTASE SUBUNIT HSAB"/>
    <property type="match status" value="1"/>
</dbReference>
<evidence type="ECO:0000259" key="3">
    <source>
        <dbReference type="SMART" id="SM00903"/>
    </source>
</evidence>
<keyword evidence="5" id="KW-1185">Reference proteome</keyword>
<gene>
    <name evidence="4" type="ORF">O4213_01445</name>
</gene>
<keyword evidence="2" id="KW-0560">Oxidoreductase</keyword>
<accession>A0ABT4MNP9</accession>
<dbReference type="Gene3D" id="2.30.110.10">
    <property type="entry name" value="Electron Transport, Fmn-binding Protein, Chain A"/>
    <property type="match status" value="1"/>
</dbReference>
<dbReference type="PANTHER" id="PTHR30466">
    <property type="entry name" value="FLAVIN REDUCTASE"/>
    <property type="match status" value="1"/>
</dbReference>
<dbReference type="Proteomes" id="UP001067235">
    <property type="component" value="Unassembled WGS sequence"/>
</dbReference>
<dbReference type="InterPro" id="IPR002563">
    <property type="entry name" value="Flavin_Rdtase-like_dom"/>
</dbReference>
<dbReference type="EMBL" id="JAPWIE010000001">
    <property type="protein sequence ID" value="MCZ4548628.1"/>
    <property type="molecule type" value="Genomic_DNA"/>
</dbReference>
<dbReference type="InterPro" id="IPR012349">
    <property type="entry name" value="Split_barrel_FMN-bd"/>
</dbReference>
<dbReference type="InterPro" id="IPR050268">
    <property type="entry name" value="NADH-dep_flavin_reductase"/>
</dbReference>
<comment type="similarity">
    <text evidence="1">Belongs to the non-flavoprotein flavin reductase family.</text>
</comment>
<sequence>MTTTSEPAAAFDPVDSTMLRSVLGHFATGVIAITAIDPDTGKGAGLAANSFTSVSLDPPLVAFCVAHSSSSWPAVKRAEKFVINILAEDQEHVGRQLAVKGGDKFAGLDWSPSPNGAPILDNAVAWIEAQVDAEHVAGDHVIVVSRVNHLYADGRAPLLFHKGKYSRLLSE</sequence>
<evidence type="ECO:0000313" key="4">
    <source>
        <dbReference type="EMBL" id="MCZ4548628.1"/>
    </source>
</evidence>
<protein>
    <submittedName>
        <fullName evidence="4">Flavin reductase family protein</fullName>
    </submittedName>
</protein>
<dbReference type="Pfam" id="PF01613">
    <property type="entry name" value="Flavin_Reduct"/>
    <property type="match status" value="1"/>
</dbReference>